<dbReference type="OrthoDB" id="9780932at2"/>
<comment type="similarity">
    <text evidence="1">Belongs to the AB hydrolase superfamily.</text>
</comment>
<evidence type="ECO:0000313" key="4">
    <source>
        <dbReference type="Proteomes" id="UP000035996"/>
    </source>
</evidence>
<name>A0A0J6CZ54_9BACL</name>
<dbReference type="Proteomes" id="UP000035996">
    <property type="component" value="Unassembled WGS sequence"/>
</dbReference>
<reference evidence="3" key="1">
    <citation type="submission" date="2015-06" db="EMBL/GenBank/DDBJ databases">
        <authorList>
            <person name="Liu B."/>
            <person name="Wang J."/>
            <person name="Zhu Y."/>
            <person name="Liu G."/>
            <person name="Chen Q."/>
            <person name="Zheng C."/>
            <person name="Che J."/>
            <person name="Ge C."/>
            <person name="Shi H."/>
            <person name="Pan Z."/>
            <person name="Liu X."/>
        </authorList>
    </citation>
    <scope>NUCLEOTIDE SEQUENCE [LARGE SCALE GENOMIC DNA]</scope>
    <source>
        <strain evidence="3">DSM 16346</strain>
    </source>
</reference>
<dbReference type="AlphaFoldDB" id="A0A0J6CZ54"/>
<organism evidence="3 4">
    <name type="scientific">Guptibacillus hwajinpoensis</name>
    <dbReference type="NCBI Taxonomy" id="208199"/>
    <lineage>
        <taxon>Bacteria</taxon>
        <taxon>Bacillati</taxon>
        <taxon>Bacillota</taxon>
        <taxon>Bacilli</taxon>
        <taxon>Bacillales</taxon>
        <taxon>Guptibacillaceae</taxon>
        <taxon>Guptibacillus</taxon>
    </lineage>
</organism>
<keyword evidence="4" id="KW-1185">Reference proteome</keyword>
<dbReference type="SUPFAM" id="SSF53474">
    <property type="entry name" value="alpha/beta-Hydrolases"/>
    <property type="match status" value="1"/>
</dbReference>
<evidence type="ECO:0000259" key="2">
    <source>
        <dbReference type="Pfam" id="PF12697"/>
    </source>
</evidence>
<evidence type="ECO:0000313" key="3">
    <source>
        <dbReference type="EMBL" id="KMM38388.1"/>
    </source>
</evidence>
<protein>
    <submittedName>
        <fullName evidence="3">Sigma factor SigB regulation protein RsbQ</fullName>
    </submittedName>
</protein>
<dbReference type="Pfam" id="PF12697">
    <property type="entry name" value="Abhydrolase_6"/>
    <property type="match status" value="1"/>
</dbReference>
<dbReference type="PATRIC" id="fig|157733.3.peg.2927"/>
<dbReference type="STRING" id="157733.AB986_03545"/>
<dbReference type="RefSeq" id="WP_048309499.1">
    <property type="nucleotide sequence ID" value="NZ_CP119526.1"/>
</dbReference>
<evidence type="ECO:0000256" key="1">
    <source>
        <dbReference type="ARBA" id="ARBA00008645"/>
    </source>
</evidence>
<proteinExistence type="inferred from homology"/>
<dbReference type="PANTHER" id="PTHR43039">
    <property type="entry name" value="ESTERASE-RELATED"/>
    <property type="match status" value="1"/>
</dbReference>
<sequence length="279" mass="30991">MDKSILLRNNVNVKGKGTTSLIFAPGLGCDQNVWNAVAKTFEEDFKVVLFDYVGSGNSNISAYDEERYSSLKGYSQDVLDICASLNIRDAIFVGHSVGSTIGMLASMEHPEYFSNLIMVGPSPCYMNVPPNYFGGFEREEILGLIDLMEKNYIGWANVFASTAMGNEERPELSKELEDRFCSTDPIIALQFAKATFFADTRGDLHKVTVPSLILQCAEDIIAPSAVGEYLHQHLPSSTYKQMKATGHCPHMSYPNETAQLIREYLNESIEDTVQIGDLR</sequence>
<feature type="domain" description="AB hydrolase-1" evidence="2">
    <location>
        <begin position="21"/>
        <end position="259"/>
    </location>
</feature>
<accession>A0A0J6CZ54</accession>
<comment type="caution">
    <text evidence="3">The sequence shown here is derived from an EMBL/GenBank/DDBJ whole genome shotgun (WGS) entry which is preliminary data.</text>
</comment>
<dbReference type="InterPro" id="IPR029058">
    <property type="entry name" value="AB_hydrolase_fold"/>
</dbReference>
<dbReference type="EMBL" id="LELK01000001">
    <property type="protein sequence ID" value="KMM38388.1"/>
    <property type="molecule type" value="Genomic_DNA"/>
</dbReference>
<dbReference type="Gene3D" id="3.40.50.1820">
    <property type="entry name" value="alpha/beta hydrolase"/>
    <property type="match status" value="1"/>
</dbReference>
<dbReference type="PRINTS" id="PR00111">
    <property type="entry name" value="ABHYDROLASE"/>
</dbReference>
<gene>
    <name evidence="3" type="ORF">AB986_03545</name>
</gene>
<dbReference type="InterPro" id="IPR000073">
    <property type="entry name" value="AB_hydrolase_1"/>
</dbReference>